<keyword evidence="2" id="KW-0472">Membrane</keyword>
<sequence>MQSHLYNTSGGYIVDSFNPATCGYAGSAAVTYKMGLYLEALSVFADTTSNSTLFQLADQLALNAIKSSIWVNTDGVLSDATAPKNVSDNSNFDTAYKGILVRALYEHWTRSQRDSSIANLIKAFLLVQYNAVLNLARYPGTSWYTQSWTGPPVPSLLPWGQLAAADLLNSAVGLAAEPSPIPILSSSSLPSATGSSPPNASSDSNPNSHTPIGAIVGGAVGGFLFAALLSVLLLFIRWRRRKANSAPNQHPSSWYRDQPITRGEGTPELYSRSVEPFPPPLPAVDHFNSSKRSGTPQSLVTVSQPPTQQTQTEHRDHLPTFEDNTSHDDSISDLLFRLNRAVANLSPLGTADESSTIEPPRYEHIT</sequence>
<dbReference type="EMBL" id="JASBNA010000010">
    <property type="protein sequence ID" value="KAK7688563.1"/>
    <property type="molecule type" value="Genomic_DNA"/>
</dbReference>
<feature type="region of interest" description="Disordered" evidence="1">
    <location>
        <begin position="289"/>
        <end position="326"/>
    </location>
</feature>
<evidence type="ECO:0000256" key="2">
    <source>
        <dbReference type="SAM" id="Phobius"/>
    </source>
</evidence>
<feature type="compositionally biased region" description="Low complexity" evidence="1">
    <location>
        <begin position="300"/>
        <end position="311"/>
    </location>
</feature>
<accession>A0AAW0GEN4</accession>
<proteinExistence type="predicted"/>
<keyword evidence="4" id="KW-1185">Reference proteome</keyword>
<comment type="caution">
    <text evidence="3">The sequence shown here is derived from an EMBL/GenBank/DDBJ whole genome shotgun (WGS) entry which is preliminary data.</text>
</comment>
<protein>
    <recommendedName>
        <fullName evidence="5">Glycoside hydrolase family 76 protein</fullName>
    </recommendedName>
</protein>
<feature type="compositionally biased region" description="Polar residues" evidence="1">
    <location>
        <begin position="290"/>
        <end position="299"/>
    </location>
</feature>
<dbReference type="Gene3D" id="1.50.10.20">
    <property type="match status" value="1"/>
</dbReference>
<evidence type="ECO:0000313" key="3">
    <source>
        <dbReference type="EMBL" id="KAK7688563.1"/>
    </source>
</evidence>
<name>A0AAW0GEN4_9APHY</name>
<reference evidence="3 4" key="1">
    <citation type="submission" date="2022-09" db="EMBL/GenBank/DDBJ databases">
        <authorList>
            <person name="Palmer J.M."/>
        </authorList>
    </citation>
    <scope>NUCLEOTIDE SEQUENCE [LARGE SCALE GENOMIC DNA]</scope>
    <source>
        <strain evidence="3 4">DSM 7382</strain>
    </source>
</reference>
<feature type="region of interest" description="Disordered" evidence="1">
    <location>
        <begin position="186"/>
        <end position="206"/>
    </location>
</feature>
<feature type="region of interest" description="Disordered" evidence="1">
    <location>
        <begin position="245"/>
        <end position="268"/>
    </location>
</feature>
<dbReference type="Proteomes" id="UP001385951">
    <property type="component" value="Unassembled WGS sequence"/>
</dbReference>
<organism evidence="3 4">
    <name type="scientific">Cerrena zonata</name>
    <dbReference type="NCBI Taxonomy" id="2478898"/>
    <lineage>
        <taxon>Eukaryota</taxon>
        <taxon>Fungi</taxon>
        <taxon>Dikarya</taxon>
        <taxon>Basidiomycota</taxon>
        <taxon>Agaricomycotina</taxon>
        <taxon>Agaricomycetes</taxon>
        <taxon>Polyporales</taxon>
        <taxon>Cerrenaceae</taxon>
        <taxon>Cerrena</taxon>
    </lineage>
</organism>
<dbReference type="PANTHER" id="PTHR47791:SF3">
    <property type="entry name" value="MEIOTICALLY UP-REGULATED GENE 191 PROTEIN"/>
    <property type="match status" value="1"/>
</dbReference>
<dbReference type="PANTHER" id="PTHR47791">
    <property type="entry name" value="MEIOTICALLY UP-REGULATED GENE 191 PROTEIN"/>
    <property type="match status" value="1"/>
</dbReference>
<evidence type="ECO:0008006" key="5">
    <source>
        <dbReference type="Google" id="ProtNLM"/>
    </source>
</evidence>
<evidence type="ECO:0000256" key="1">
    <source>
        <dbReference type="SAM" id="MobiDB-lite"/>
    </source>
</evidence>
<dbReference type="InterPro" id="IPR053169">
    <property type="entry name" value="MUG_Protein"/>
</dbReference>
<dbReference type="AlphaFoldDB" id="A0AAW0GEN4"/>
<feature type="transmembrane region" description="Helical" evidence="2">
    <location>
        <begin position="212"/>
        <end position="236"/>
    </location>
</feature>
<evidence type="ECO:0000313" key="4">
    <source>
        <dbReference type="Proteomes" id="UP001385951"/>
    </source>
</evidence>
<keyword evidence="2" id="KW-0812">Transmembrane</keyword>
<gene>
    <name evidence="3" type="ORF">QCA50_008101</name>
</gene>
<feature type="compositionally biased region" description="Basic and acidic residues" evidence="1">
    <location>
        <begin position="312"/>
        <end position="326"/>
    </location>
</feature>
<keyword evidence="2" id="KW-1133">Transmembrane helix</keyword>